<reference evidence="2 3" key="1">
    <citation type="journal article" date="2021" name="Commun. Biol.">
        <title>The genome of Shorea leprosula (Dipterocarpaceae) highlights the ecological relevance of drought in aseasonal tropical rainforests.</title>
        <authorList>
            <person name="Ng K.K.S."/>
            <person name="Kobayashi M.J."/>
            <person name="Fawcett J.A."/>
            <person name="Hatakeyama M."/>
            <person name="Paape T."/>
            <person name="Ng C.H."/>
            <person name="Ang C.C."/>
            <person name="Tnah L.H."/>
            <person name="Lee C.T."/>
            <person name="Nishiyama T."/>
            <person name="Sese J."/>
            <person name="O'Brien M.J."/>
            <person name="Copetti D."/>
            <person name="Mohd Noor M.I."/>
            <person name="Ong R.C."/>
            <person name="Putra M."/>
            <person name="Sireger I.Z."/>
            <person name="Indrioko S."/>
            <person name="Kosugi Y."/>
            <person name="Izuno A."/>
            <person name="Isagi Y."/>
            <person name="Lee S.L."/>
            <person name="Shimizu K.K."/>
        </authorList>
    </citation>
    <scope>NUCLEOTIDE SEQUENCE [LARGE SCALE GENOMIC DNA]</scope>
    <source>
        <strain evidence="2">214</strain>
    </source>
</reference>
<organism evidence="2 3">
    <name type="scientific">Rubroshorea leprosula</name>
    <dbReference type="NCBI Taxonomy" id="152421"/>
    <lineage>
        <taxon>Eukaryota</taxon>
        <taxon>Viridiplantae</taxon>
        <taxon>Streptophyta</taxon>
        <taxon>Embryophyta</taxon>
        <taxon>Tracheophyta</taxon>
        <taxon>Spermatophyta</taxon>
        <taxon>Magnoliopsida</taxon>
        <taxon>eudicotyledons</taxon>
        <taxon>Gunneridae</taxon>
        <taxon>Pentapetalae</taxon>
        <taxon>rosids</taxon>
        <taxon>malvids</taxon>
        <taxon>Malvales</taxon>
        <taxon>Dipterocarpaceae</taxon>
        <taxon>Rubroshorea</taxon>
    </lineage>
</organism>
<gene>
    <name evidence="2" type="ORF">SLEP1_g52726</name>
</gene>
<feature type="chain" id="PRO_5043607697" evidence="1">
    <location>
        <begin position="21"/>
        <end position="67"/>
    </location>
</feature>
<proteinExistence type="predicted"/>
<protein>
    <submittedName>
        <fullName evidence="2">Uncharacterized protein</fullName>
    </submittedName>
</protein>
<dbReference type="EMBL" id="BPVZ01000197">
    <property type="protein sequence ID" value="GKV45668.1"/>
    <property type="molecule type" value="Genomic_DNA"/>
</dbReference>
<accession>A0AAV5M759</accession>
<keyword evidence="1" id="KW-0732">Signal</keyword>
<sequence length="67" mass="7133">MSGNAVLLILLIVTNQGLNGSCRPLHGQRPSDIGVSQRGLLPPSGPSNCTYIPDRVDNNGNPCKIHR</sequence>
<evidence type="ECO:0000313" key="3">
    <source>
        <dbReference type="Proteomes" id="UP001054252"/>
    </source>
</evidence>
<comment type="caution">
    <text evidence="2">The sequence shown here is derived from an EMBL/GenBank/DDBJ whole genome shotgun (WGS) entry which is preliminary data.</text>
</comment>
<dbReference type="Proteomes" id="UP001054252">
    <property type="component" value="Unassembled WGS sequence"/>
</dbReference>
<evidence type="ECO:0000313" key="2">
    <source>
        <dbReference type="EMBL" id="GKV45668.1"/>
    </source>
</evidence>
<name>A0AAV5M759_9ROSI</name>
<dbReference type="AlphaFoldDB" id="A0AAV5M759"/>
<feature type="signal peptide" evidence="1">
    <location>
        <begin position="1"/>
        <end position="20"/>
    </location>
</feature>
<keyword evidence="3" id="KW-1185">Reference proteome</keyword>
<evidence type="ECO:0000256" key="1">
    <source>
        <dbReference type="SAM" id="SignalP"/>
    </source>
</evidence>